<dbReference type="PANTHER" id="PTHR11091:SF0">
    <property type="entry name" value="MALATE DEHYDROGENASE"/>
    <property type="match status" value="1"/>
</dbReference>
<keyword evidence="4" id="KW-1185">Reference proteome</keyword>
<gene>
    <name evidence="3" type="ordered locus">Bcell_1343</name>
</gene>
<organism evidence="3 4">
    <name type="scientific">Evansella cellulosilytica (strain ATCC 21833 / DSM 2522 / FERM P-1141 / JCM 9156 / N-4)</name>
    <name type="common">Bacillus cellulosilyticus</name>
    <dbReference type="NCBI Taxonomy" id="649639"/>
    <lineage>
        <taxon>Bacteria</taxon>
        <taxon>Bacillati</taxon>
        <taxon>Bacillota</taxon>
        <taxon>Bacilli</taxon>
        <taxon>Bacillales</taxon>
        <taxon>Bacillaceae</taxon>
        <taxon>Evansella</taxon>
    </lineage>
</organism>
<dbReference type="STRING" id="649639.Bcell_1343"/>
<accession>E6TTH2</accession>
<dbReference type="Gene3D" id="3.30.1370.60">
    <property type="entry name" value="Hypothetical oxidoreductase yiak, domain 2"/>
    <property type="match status" value="1"/>
</dbReference>
<proteinExistence type="inferred from homology"/>
<dbReference type="RefSeq" id="WP_013487946.1">
    <property type="nucleotide sequence ID" value="NC_014829.1"/>
</dbReference>
<sequence>MNRRFHWKRLETFCEKLFTKAGLPENDAKIVAESLVQADLQGTDSHGVVRADIYLRRIQAGMINRDEEMEVHYDGPVILLDGKNHIGSVVGNRALELAIEATKQHGTASVGVKGSNHFGTCSYFLQKAIKENIIMIIVSNASQTMPPTGGIRPFLGTNPLSIGAPAGRYAPFILDMATSVVARGKIISAAQKGKSIPKEWAIDKFGNPTTVAEDALEGSVLPMAGPKGYAISMFIDILSGVLTGAGFGRYVNNMYENWEDPQNVGHFYIGIEISKFMPIEEFKNRIDQYFDEIKREPKAPNVEEILIPGEIEHRCRIKKMTHGIELPPKVEDELKRWGEYYEIDIHDALLRTDEIVDEGEESKNAFR</sequence>
<dbReference type="PANTHER" id="PTHR11091">
    <property type="entry name" value="OXIDOREDUCTASE-RELATED"/>
    <property type="match status" value="1"/>
</dbReference>
<dbReference type="SUPFAM" id="SSF89733">
    <property type="entry name" value="L-sulfolactate dehydrogenase-like"/>
    <property type="match status" value="1"/>
</dbReference>
<dbReference type="Proteomes" id="UP000001401">
    <property type="component" value="Chromosome"/>
</dbReference>
<dbReference type="InterPro" id="IPR043143">
    <property type="entry name" value="Mal/L-sulf/L-lact_DH-like_NADP"/>
</dbReference>
<dbReference type="GO" id="GO:0016491">
    <property type="term" value="F:oxidoreductase activity"/>
    <property type="evidence" value="ECO:0007669"/>
    <property type="project" value="UniProtKB-KW"/>
</dbReference>
<dbReference type="InterPro" id="IPR003767">
    <property type="entry name" value="Malate/L-lactate_DH-like"/>
</dbReference>
<dbReference type="Pfam" id="PF02615">
    <property type="entry name" value="Ldh_2"/>
    <property type="match status" value="1"/>
</dbReference>
<dbReference type="InterPro" id="IPR043144">
    <property type="entry name" value="Mal/L-sulf/L-lact_DH-like_ah"/>
</dbReference>
<protein>
    <submittedName>
        <fullName evidence="3">Malate/L-lactate dehydrogenase</fullName>
    </submittedName>
</protein>
<comment type="similarity">
    <text evidence="1">Belongs to the LDH2/MDH2 oxidoreductase family.</text>
</comment>
<evidence type="ECO:0000256" key="1">
    <source>
        <dbReference type="ARBA" id="ARBA00006056"/>
    </source>
</evidence>
<evidence type="ECO:0000313" key="4">
    <source>
        <dbReference type="Proteomes" id="UP000001401"/>
    </source>
</evidence>
<dbReference type="Gene3D" id="1.10.1530.10">
    <property type="match status" value="1"/>
</dbReference>
<dbReference type="HOGENOM" id="CLU_040452_2_0_9"/>
<dbReference type="AlphaFoldDB" id="E6TTH2"/>
<evidence type="ECO:0000256" key="2">
    <source>
        <dbReference type="ARBA" id="ARBA00023002"/>
    </source>
</evidence>
<dbReference type="EMBL" id="CP002394">
    <property type="protein sequence ID" value="ADU29608.1"/>
    <property type="molecule type" value="Genomic_DNA"/>
</dbReference>
<keyword evidence="2" id="KW-0560">Oxidoreductase</keyword>
<dbReference type="KEGG" id="bco:Bcell_1343"/>
<name>E6TTH2_EVAC2</name>
<dbReference type="eggNOG" id="COG2055">
    <property type="taxonomic scope" value="Bacteria"/>
</dbReference>
<dbReference type="InterPro" id="IPR036111">
    <property type="entry name" value="Mal/L-sulfo/L-lacto_DH-like_sf"/>
</dbReference>
<evidence type="ECO:0000313" key="3">
    <source>
        <dbReference type="EMBL" id="ADU29608.1"/>
    </source>
</evidence>
<reference evidence="3" key="1">
    <citation type="submission" date="2010-12" db="EMBL/GenBank/DDBJ databases">
        <title>Complete sequence of Bacillus cellulosilyticus DSM 2522.</title>
        <authorList>
            <consortium name="US DOE Joint Genome Institute"/>
            <person name="Lucas S."/>
            <person name="Copeland A."/>
            <person name="Lapidus A."/>
            <person name="Cheng J.-F."/>
            <person name="Bruce D."/>
            <person name="Goodwin L."/>
            <person name="Pitluck S."/>
            <person name="Chertkov O."/>
            <person name="Detter J.C."/>
            <person name="Han C."/>
            <person name="Tapia R."/>
            <person name="Land M."/>
            <person name="Hauser L."/>
            <person name="Jeffries C."/>
            <person name="Kyrpides N."/>
            <person name="Ivanova N."/>
            <person name="Mikhailova N."/>
            <person name="Brumm P."/>
            <person name="Mead D."/>
            <person name="Woyke T."/>
        </authorList>
    </citation>
    <scope>NUCLEOTIDE SEQUENCE [LARGE SCALE GENOMIC DNA]</scope>
    <source>
        <strain evidence="3">DSM 2522</strain>
    </source>
</reference>